<dbReference type="InterPro" id="IPR050388">
    <property type="entry name" value="ABC_Ni/Peptide_Import"/>
</dbReference>
<evidence type="ECO:0000313" key="9">
    <source>
        <dbReference type="EMBL" id="MBB6481355.1"/>
    </source>
</evidence>
<dbReference type="GO" id="GO:0016887">
    <property type="term" value="F:ATP hydrolysis activity"/>
    <property type="evidence" value="ECO:0007669"/>
    <property type="project" value="InterPro"/>
</dbReference>
<dbReference type="PROSITE" id="PS50893">
    <property type="entry name" value="ABC_TRANSPORTER_2"/>
    <property type="match status" value="1"/>
</dbReference>
<evidence type="ECO:0000256" key="3">
    <source>
        <dbReference type="ARBA" id="ARBA00022448"/>
    </source>
</evidence>
<evidence type="ECO:0000256" key="6">
    <source>
        <dbReference type="ARBA" id="ARBA00022840"/>
    </source>
</evidence>
<dbReference type="PANTHER" id="PTHR43297">
    <property type="entry name" value="OLIGOPEPTIDE TRANSPORT ATP-BINDING PROTEIN APPD"/>
    <property type="match status" value="1"/>
</dbReference>
<keyword evidence="6 9" id="KW-0067">ATP-binding</keyword>
<evidence type="ECO:0000256" key="1">
    <source>
        <dbReference type="ARBA" id="ARBA00004417"/>
    </source>
</evidence>
<dbReference type="Gene3D" id="3.40.50.300">
    <property type="entry name" value="P-loop containing nucleotide triphosphate hydrolases"/>
    <property type="match status" value="1"/>
</dbReference>
<dbReference type="EMBL" id="JACHGJ010000006">
    <property type="protein sequence ID" value="MBB6481355.1"/>
    <property type="molecule type" value="Genomic_DNA"/>
</dbReference>
<evidence type="ECO:0000256" key="7">
    <source>
        <dbReference type="ARBA" id="ARBA00023136"/>
    </source>
</evidence>
<dbReference type="GO" id="GO:0005886">
    <property type="term" value="C:plasma membrane"/>
    <property type="evidence" value="ECO:0007669"/>
    <property type="project" value="UniProtKB-SubCell"/>
</dbReference>
<evidence type="ECO:0000256" key="5">
    <source>
        <dbReference type="ARBA" id="ARBA00022741"/>
    </source>
</evidence>
<dbReference type="InterPro" id="IPR003593">
    <property type="entry name" value="AAA+_ATPase"/>
</dbReference>
<evidence type="ECO:0000256" key="2">
    <source>
        <dbReference type="ARBA" id="ARBA00005417"/>
    </source>
</evidence>
<comment type="similarity">
    <text evidence="2">Belongs to the ABC transporter superfamily.</text>
</comment>
<dbReference type="Proteomes" id="UP000587760">
    <property type="component" value="Unassembled WGS sequence"/>
</dbReference>
<dbReference type="GO" id="GO:0015833">
    <property type="term" value="P:peptide transport"/>
    <property type="evidence" value="ECO:0007669"/>
    <property type="project" value="InterPro"/>
</dbReference>
<reference evidence="9 10" key="1">
    <citation type="submission" date="2020-08" db="EMBL/GenBank/DDBJ databases">
        <title>Genomic Encyclopedia of Type Strains, Phase IV (KMG-IV): sequencing the most valuable type-strain genomes for metagenomic binning, comparative biology and taxonomic classification.</title>
        <authorList>
            <person name="Goeker M."/>
        </authorList>
    </citation>
    <scope>NUCLEOTIDE SEQUENCE [LARGE SCALE GENOMIC DNA]</scope>
    <source>
        <strain evidence="9 10">DSM 2461</strain>
    </source>
</reference>
<dbReference type="InterPro" id="IPR027417">
    <property type="entry name" value="P-loop_NTPase"/>
</dbReference>
<dbReference type="GO" id="GO:0005524">
    <property type="term" value="F:ATP binding"/>
    <property type="evidence" value="ECO:0007669"/>
    <property type="project" value="UniProtKB-KW"/>
</dbReference>
<keyword evidence="3" id="KW-0813">Transport</keyword>
<keyword evidence="7" id="KW-0472">Membrane</keyword>
<evidence type="ECO:0000256" key="4">
    <source>
        <dbReference type="ARBA" id="ARBA00022475"/>
    </source>
</evidence>
<comment type="subcellular location">
    <subcellularLocation>
        <location evidence="1">Cell inner membrane</location>
        <topology evidence="1">Peripheral membrane protein</topology>
    </subcellularLocation>
</comment>
<accession>A0A841RBK7</accession>
<evidence type="ECO:0000259" key="8">
    <source>
        <dbReference type="PROSITE" id="PS50893"/>
    </source>
</evidence>
<dbReference type="AlphaFoldDB" id="A0A841RBK7"/>
<gene>
    <name evidence="9" type="ORF">HNR50_003035</name>
</gene>
<dbReference type="RefSeq" id="WP_184747607.1">
    <property type="nucleotide sequence ID" value="NZ_JACHGJ010000006.1"/>
</dbReference>
<dbReference type="PANTHER" id="PTHR43297:SF2">
    <property type="entry name" value="DIPEPTIDE TRANSPORT ATP-BINDING PROTEIN DPPD"/>
    <property type="match status" value="1"/>
</dbReference>
<organism evidence="9 10">
    <name type="scientific">Spirochaeta isovalerica</name>
    <dbReference type="NCBI Taxonomy" id="150"/>
    <lineage>
        <taxon>Bacteria</taxon>
        <taxon>Pseudomonadati</taxon>
        <taxon>Spirochaetota</taxon>
        <taxon>Spirochaetia</taxon>
        <taxon>Spirochaetales</taxon>
        <taxon>Spirochaetaceae</taxon>
        <taxon>Spirochaeta</taxon>
    </lineage>
</organism>
<evidence type="ECO:0000313" key="10">
    <source>
        <dbReference type="Proteomes" id="UP000587760"/>
    </source>
</evidence>
<dbReference type="SMART" id="SM00382">
    <property type="entry name" value="AAA"/>
    <property type="match status" value="1"/>
</dbReference>
<dbReference type="SUPFAM" id="SSF52540">
    <property type="entry name" value="P-loop containing nucleoside triphosphate hydrolases"/>
    <property type="match status" value="1"/>
</dbReference>
<name>A0A841RBK7_9SPIO</name>
<dbReference type="Pfam" id="PF08352">
    <property type="entry name" value="oligo_HPY"/>
    <property type="match status" value="1"/>
</dbReference>
<dbReference type="Pfam" id="PF00005">
    <property type="entry name" value="ABC_tran"/>
    <property type="match status" value="1"/>
</dbReference>
<dbReference type="InterPro" id="IPR003439">
    <property type="entry name" value="ABC_transporter-like_ATP-bd"/>
</dbReference>
<comment type="caution">
    <text evidence="9">The sequence shown here is derived from an EMBL/GenBank/DDBJ whole genome shotgun (WGS) entry which is preliminary data.</text>
</comment>
<keyword evidence="4" id="KW-1003">Cell membrane</keyword>
<dbReference type="CDD" id="cd03257">
    <property type="entry name" value="ABC_NikE_OppD_transporters"/>
    <property type="match status" value="1"/>
</dbReference>
<keyword evidence="5" id="KW-0547">Nucleotide-binding</keyword>
<dbReference type="NCBIfam" id="TIGR01727">
    <property type="entry name" value="oligo_HPY"/>
    <property type="match status" value="1"/>
</dbReference>
<feature type="domain" description="ABC transporter" evidence="8">
    <location>
        <begin position="11"/>
        <end position="262"/>
    </location>
</feature>
<proteinExistence type="inferred from homology"/>
<sequence>MGNNEKNEKIIEVKGLKTHFHLHDHTVRAVDGVDFYVNAGETLGIVGESGCGKSITSMSIMRLIQSPPGKIEGGEILFHGEDLVTATEERMRKIRGNKISMIFQEPMTSLNPVYTVGYQISEVLMLHRKMTQDEALKESERLLDLVGISDPEERVNEYPFQLSGGLRQRVMIAMAMACQPEILIADEPTTALDVTIQAQILHLMKDLKETQNTATIFITHDLAVIASFTDRVMVMYSGVCVEQAPVKELFKNTKHPYTEGLLSSVPVLGEGKYEADGKRRFLKTIEGSLPDQRNYPKGCRFAPRCKKAMAKCHEAEPALIDLTDEHQVRCFLYSDEIQVKEEAGKNGKSTAKKVKEGK</sequence>
<keyword evidence="10" id="KW-1185">Reference proteome</keyword>
<dbReference type="InterPro" id="IPR013563">
    <property type="entry name" value="Oligopep_ABC_C"/>
</dbReference>
<protein>
    <submittedName>
        <fullName evidence="9">Oligopeptide/dipeptide ABC transporter ATP-binding protein</fullName>
    </submittedName>
</protein>
<dbReference type="FunFam" id="3.40.50.300:FF:000016">
    <property type="entry name" value="Oligopeptide ABC transporter ATP-binding component"/>
    <property type="match status" value="1"/>
</dbReference>